<sequence length="176" mass="19952">MSRSFNCPSETRSRSTMHGCPPSFLALVQRTVAPPTRKGINMETSLPFGSENLWRKSAFKFPETTRLYSQREYAAPKIIPSAANVATKLFLWKAPTEMGNSPIKLLVPGELILAKVEEKEMVERFGMVLTNPPAKDSPPTDRSTPITPRTVQDSYRLSYGFLTSLFFWSFRSVDRW</sequence>
<protein>
    <submittedName>
        <fullName evidence="1">Uncharacterized protein</fullName>
    </submittedName>
</protein>
<organism evidence="1 2">
    <name type="scientific">Psophocarpus tetragonolobus</name>
    <name type="common">Winged bean</name>
    <name type="synonym">Dolichos tetragonolobus</name>
    <dbReference type="NCBI Taxonomy" id="3891"/>
    <lineage>
        <taxon>Eukaryota</taxon>
        <taxon>Viridiplantae</taxon>
        <taxon>Streptophyta</taxon>
        <taxon>Embryophyta</taxon>
        <taxon>Tracheophyta</taxon>
        <taxon>Spermatophyta</taxon>
        <taxon>Magnoliopsida</taxon>
        <taxon>eudicotyledons</taxon>
        <taxon>Gunneridae</taxon>
        <taxon>Pentapetalae</taxon>
        <taxon>rosids</taxon>
        <taxon>fabids</taxon>
        <taxon>Fabales</taxon>
        <taxon>Fabaceae</taxon>
        <taxon>Papilionoideae</taxon>
        <taxon>50 kb inversion clade</taxon>
        <taxon>NPAAA clade</taxon>
        <taxon>indigoferoid/millettioid clade</taxon>
        <taxon>Phaseoleae</taxon>
        <taxon>Psophocarpus</taxon>
    </lineage>
</organism>
<dbReference type="Proteomes" id="UP001386955">
    <property type="component" value="Unassembled WGS sequence"/>
</dbReference>
<proteinExistence type="predicted"/>
<gene>
    <name evidence="1" type="ORF">VNO78_35163</name>
</gene>
<evidence type="ECO:0000313" key="1">
    <source>
        <dbReference type="EMBL" id="KAK7375850.1"/>
    </source>
</evidence>
<keyword evidence="2" id="KW-1185">Reference proteome</keyword>
<reference evidence="1 2" key="1">
    <citation type="submission" date="2024-01" db="EMBL/GenBank/DDBJ databases">
        <title>The genomes of 5 underutilized Papilionoideae crops provide insights into root nodulation and disease resistanc.</title>
        <authorList>
            <person name="Jiang F."/>
        </authorList>
    </citation>
    <scope>NUCLEOTIDE SEQUENCE [LARGE SCALE GENOMIC DNA]</scope>
    <source>
        <strain evidence="1">DUOXIRENSHENG_FW03</strain>
        <tissue evidence="1">Leaves</tissue>
    </source>
</reference>
<evidence type="ECO:0000313" key="2">
    <source>
        <dbReference type="Proteomes" id="UP001386955"/>
    </source>
</evidence>
<dbReference type="EMBL" id="JAYMYS010000040">
    <property type="protein sequence ID" value="KAK7375850.1"/>
    <property type="molecule type" value="Genomic_DNA"/>
</dbReference>
<name>A0AAN9NNU1_PSOTE</name>
<dbReference type="AlphaFoldDB" id="A0AAN9NNU1"/>
<accession>A0AAN9NNU1</accession>
<comment type="caution">
    <text evidence="1">The sequence shown here is derived from an EMBL/GenBank/DDBJ whole genome shotgun (WGS) entry which is preliminary data.</text>
</comment>